<evidence type="ECO:0000256" key="1">
    <source>
        <dbReference type="SAM" id="MobiDB-lite"/>
    </source>
</evidence>
<dbReference type="OrthoDB" id="2755100at2759"/>
<proteinExistence type="predicted"/>
<dbReference type="STRING" id="5627.A0A1C7M8U4"/>
<comment type="caution">
    <text evidence="2">The sequence shown here is derived from an EMBL/GenBank/DDBJ whole genome shotgun (WGS) entry which is preliminary data.</text>
</comment>
<dbReference type="EMBL" id="LUGG01000007">
    <property type="protein sequence ID" value="OBZ73252.1"/>
    <property type="molecule type" value="Genomic_DNA"/>
</dbReference>
<evidence type="ECO:0000313" key="3">
    <source>
        <dbReference type="Proteomes" id="UP000092993"/>
    </source>
</evidence>
<protein>
    <submittedName>
        <fullName evidence="2">Uncharacterized protein</fullName>
    </submittedName>
</protein>
<sequence>MEPEVGPSVPAGTAQNPAGNAQLPLLITQSFPRRRPPLTLPSKQARLFARVVADAASGKKATALESRETLNELYKWVGARTPVRTPWDCWHRWCVPWVAAGNTDEPDADMVMPVQPPADGKPTVVLDYVLGNLCAPYQLSAKPAPSPVIIAPVPGTYPRAPGMQHPRIEGVGYDPRSGMAAFARMTHLAAERTWAAQGLGRRIDGAIREDVVTQRRQKRPGTIGGSFGRGAVLLGWCWRYSGRIGVPCVGCTAAPQNASAARPVPSSSAVARSAPAATTGSSSTAAATKPIIRAQTLTMTPVSNPQPLVFTPPAPRTPSPATTNVASTPTGAVSNHSASTTTTTAAPPATIPASTIPSNAAITGATTTTPAAAPRPRLRRRDIPAPPARRPPPPPRARPNVPVGTLGSGERPGIRAWFDHATVRVDVLERVMEMSKKRRAFEGSLAAANWTEKAEEEEEEKGKEWGIVPMHLRGIPVPKRARY</sequence>
<keyword evidence="3" id="KW-1185">Reference proteome</keyword>
<feature type="region of interest" description="Disordered" evidence="1">
    <location>
        <begin position="1"/>
        <end position="20"/>
    </location>
</feature>
<dbReference type="Proteomes" id="UP000092993">
    <property type="component" value="Unassembled WGS sequence"/>
</dbReference>
<evidence type="ECO:0000313" key="2">
    <source>
        <dbReference type="EMBL" id="OBZ73252.1"/>
    </source>
</evidence>
<accession>A0A1C7M8U4</accession>
<organism evidence="2 3">
    <name type="scientific">Grifola frondosa</name>
    <name type="common">Maitake</name>
    <name type="synonym">Polyporus frondosus</name>
    <dbReference type="NCBI Taxonomy" id="5627"/>
    <lineage>
        <taxon>Eukaryota</taxon>
        <taxon>Fungi</taxon>
        <taxon>Dikarya</taxon>
        <taxon>Basidiomycota</taxon>
        <taxon>Agaricomycotina</taxon>
        <taxon>Agaricomycetes</taxon>
        <taxon>Polyporales</taxon>
        <taxon>Grifolaceae</taxon>
        <taxon>Grifola</taxon>
    </lineage>
</organism>
<dbReference type="OMA" id="TFARMTH"/>
<feature type="compositionally biased region" description="Pro residues" evidence="1">
    <location>
        <begin position="384"/>
        <end position="397"/>
    </location>
</feature>
<feature type="region of interest" description="Disordered" evidence="1">
    <location>
        <begin position="298"/>
        <end position="408"/>
    </location>
</feature>
<feature type="compositionally biased region" description="Polar residues" evidence="1">
    <location>
        <begin position="324"/>
        <end position="336"/>
    </location>
</feature>
<reference evidence="2 3" key="1">
    <citation type="submission" date="2016-03" db="EMBL/GenBank/DDBJ databases">
        <title>Whole genome sequencing of Grifola frondosa 9006-11.</title>
        <authorList>
            <person name="Min B."/>
            <person name="Park H."/>
            <person name="Kim J.-G."/>
            <person name="Cho H."/>
            <person name="Oh Y.-L."/>
            <person name="Kong W.-S."/>
            <person name="Choi I.-G."/>
        </authorList>
    </citation>
    <scope>NUCLEOTIDE SEQUENCE [LARGE SCALE GENOMIC DNA]</scope>
    <source>
        <strain evidence="2 3">9006-11</strain>
    </source>
</reference>
<name>A0A1C7M8U4_GRIFR</name>
<feature type="compositionally biased region" description="Low complexity" evidence="1">
    <location>
        <begin position="337"/>
        <end position="375"/>
    </location>
</feature>
<dbReference type="AlphaFoldDB" id="A0A1C7M8U4"/>
<gene>
    <name evidence="2" type="ORF">A0H81_07017</name>
</gene>